<feature type="region of interest" description="Disordered" evidence="1">
    <location>
        <begin position="51"/>
        <end position="86"/>
    </location>
</feature>
<evidence type="ECO:0000256" key="1">
    <source>
        <dbReference type="SAM" id="MobiDB-lite"/>
    </source>
</evidence>
<protein>
    <submittedName>
        <fullName evidence="2">Uncharacterized protein</fullName>
    </submittedName>
</protein>
<feature type="compositionally biased region" description="Basic and acidic residues" evidence="1">
    <location>
        <begin position="51"/>
        <end position="66"/>
    </location>
</feature>
<keyword evidence="3" id="KW-1185">Reference proteome</keyword>
<organism evidence="2 3">
    <name type="scientific">Agromyces marinus</name>
    <dbReference type="NCBI Taxonomy" id="1389020"/>
    <lineage>
        <taxon>Bacteria</taxon>
        <taxon>Bacillati</taxon>
        <taxon>Actinomycetota</taxon>
        <taxon>Actinomycetes</taxon>
        <taxon>Micrococcales</taxon>
        <taxon>Microbacteriaceae</taxon>
        <taxon>Agromyces</taxon>
    </lineage>
</organism>
<name>A0ABM8H065_9MICO</name>
<proteinExistence type="predicted"/>
<accession>A0ABM8H065</accession>
<sequence>MVRDERIALGEVEFIARSREHRAQRLGFLLDEPGDDLADAVERCLLLGDGRDRRGADVRTPRDAGGRRFYPPPRPAPSLGAAMDEN</sequence>
<dbReference type="EMBL" id="AP027734">
    <property type="protein sequence ID" value="BDZ54149.1"/>
    <property type="molecule type" value="Genomic_DNA"/>
</dbReference>
<reference evidence="3" key="1">
    <citation type="journal article" date="2019" name="Int. J. Syst. Evol. Microbiol.">
        <title>The Global Catalogue of Microorganisms (GCM) 10K type strain sequencing project: providing services to taxonomists for standard genome sequencing and annotation.</title>
        <authorList>
            <consortium name="The Broad Institute Genomics Platform"/>
            <consortium name="The Broad Institute Genome Sequencing Center for Infectious Disease"/>
            <person name="Wu L."/>
            <person name="Ma J."/>
        </authorList>
    </citation>
    <scope>NUCLEOTIDE SEQUENCE [LARGE SCALE GENOMIC DNA]</scope>
    <source>
        <strain evidence="3">NBRC 109019</strain>
    </source>
</reference>
<gene>
    <name evidence="2" type="ORF">GCM10025870_12220</name>
</gene>
<evidence type="ECO:0000313" key="2">
    <source>
        <dbReference type="EMBL" id="BDZ54149.1"/>
    </source>
</evidence>
<evidence type="ECO:0000313" key="3">
    <source>
        <dbReference type="Proteomes" id="UP001321477"/>
    </source>
</evidence>
<dbReference type="Proteomes" id="UP001321477">
    <property type="component" value="Chromosome"/>
</dbReference>